<comment type="caution">
    <text evidence="1">The sequence shown here is derived from an EMBL/GenBank/DDBJ whole genome shotgun (WGS) entry which is preliminary data.</text>
</comment>
<name>A0AAV8UQI2_9RHOD</name>
<protein>
    <recommendedName>
        <fullName evidence="3">Mediator of RNA polymerase II transcription subunit 12</fullName>
    </recommendedName>
</protein>
<proteinExistence type="predicted"/>
<gene>
    <name evidence="1" type="ORF">NDN08_000286</name>
</gene>
<accession>A0AAV8UQI2</accession>
<reference evidence="1 2" key="1">
    <citation type="journal article" date="2023" name="Nat. Commun.">
        <title>Origin of minicircular mitochondrial genomes in red algae.</title>
        <authorList>
            <person name="Lee Y."/>
            <person name="Cho C.H."/>
            <person name="Lee Y.M."/>
            <person name="Park S.I."/>
            <person name="Yang J.H."/>
            <person name="West J.A."/>
            <person name="Bhattacharya D."/>
            <person name="Yoon H.S."/>
        </authorList>
    </citation>
    <scope>NUCLEOTIDE SEQUENCE [LARGE SCALE GENOMIC DNA]</scope>
    <source>
        <strain evidence="1 2">CCMP1338</strain>
        <tissue evidence="1">Whole cell</tissue>
    </source>
</reference>
<evidence type="ECO:0000313" key="1">
    <source>
        <dbReference type="EMBL" id="KAJ8903751.1"/>
    </source>
</evidence>
<evidence type="ECO:0000313" key="2">
    <source>
        <dbReference type="Proteomes" id="UP001157974"/>
    </source>
</evidence>
<organism evidence="1 2">
    <name type="scientific">Rhodosorus marinus</name>
    <dbReference type="NCBI Taxonomy" id="101924"/>
    <lineage>
        <taxon>Eukaryota</taxon>
        <taxon>Rhodophyta</taxon>
        <taxon>Stylonematophyceae</taxon>
        <taxon>Stylonematales</taxon>
        <taxon>Stylonemataceae</taxon>
        <taxon>Rhodosorus</taxon>
    </lineage>
</organism>
<keyword evidence="2" id="KW-1185">Reference proteome</keyword>
<evidence type="ECO:0008006" key="3">
    <source>
        <dbReference type="Google" id="ProtNLM"/>
    </source>
</evidence>
<dbReference type="EMBL" id="JAMWBK010000006">
    <property type="protein sequence ID" value="KAJ8903751.1"/>
    <property type="molecule type" value="Genomic_DNA"/>
</dbReference>
<dbReference type="Proteomes" id="UP001157974">
    <property type="component" value="Unassembled WGS sequence"/>
</dbReference>
<dbReference type="AlphaFoldDB" id="A0AAV8UQI2"/>
<sequence length="1195" mass="132749">MASHAKKLRAFSVPRNVPLDDKKDPADLYIVQDSPADDPEKISEELVLNDTTVISGHAEWRKVWEFDSCIKNGSSVNTSNSGGHSNPPVNIDSGGVARIANRVSELSKRRPRGLRFVLKERDDTTFSEQLAFPLQKPSVNIAFEEFLLRLARGPCKAVSKDVPLGPAISRSVGKTLEMMMEKNIPPQAAVWFLKVAILNELPKKTRPDKPLPSAKWLWFKLASEHFRAQLESYRALSVSPQTSASKSNQWEYFLSILRFQADEGLLDESSLVGRLLFAELRKELQTDYGEDERPSCPLVFQKQLLDMLLGAIQEFEPEILASRESTVALNQLLKTAMSPTSARFMPFRKRLLQVSRTTNKRLLEVDCVPNSQLLLGDDQNPGTPRSRGRNRGMVYDRDAFHKKMLLLGCLTKMAWTGNFSEAVELCQSAFNTTTAAVRFLVKWTLCGTTSTCPLAGLTAGSVIRLLEKAKRTRPQRAQGRFMFQRPITSEVEVCLSKGLAECDAAVEFLLHLSSVGCFSISNYLKYIRAGLAKAPKLHGIGEDLVRRFPETMDRNATLLRRQILKSLGVDNMEATVTFDPSVIERVLSNDLVSARAAGKELRKGHGLSSRLTHCDIAVKCGEDVRVSVLVSFLLEAGAYRTASSFLVDMLKHVEERGDARDKADIISSLSGMGLLFSARGDLDLVMDLAMNWSKSEPQAVQRLLGALAISFKDTCPSWKNYIRNGILRGLSSSMARALRGENVNISSSAVLEQYLDAGIDISSAIQELGDSRRTLEEFIIPLVKLRKSVCVPSEILAFFASGCSPSTALELLNVIIQYGLEAAEKVVQHPFLRSAVLSAGLPAALSQHVPEEILKLFIRNQRNPSRQLSAVDVVKNANMLNGNLFAMWLQLELKRTSLTTSEVDALAAEIMALLVEDKSIEPLIYDVLIKPESLRLRERFLSILLTKFSSGFEGLMVSSSETSNRSTERLVEVDTICFNLLKYLSFQSDVHVDFELVQEDMIKQLKQIKETLGNVLPEKLMHHKYVGKAVLRRIELLGGAGFDGLVANSTELLLQTLEVVVPALEESEVEDILSAIQGSENLTTEGKERDEKGLKRRVVTSNVHFWLSARQRLILCSSFAVARGMNGAYRRSIVAFAPSEEAPAKRRLLDNWNLLEGQGLDATMSTATFGIQIKGDSKPVRFLKRYSSSYASLSK</sequence>